<protein>
    <recommendedName>
        <fullName evidence="3 8">Glutamyl-tRNA reductase</fullName>
        <shortName evidence="8">GluTR</shortName>
        <ecNumber evidence="3 8">1.2.1.70</ecNumber>
    </recommendedName>
</protein>
<keyword evidence="14" id="KW-1185">Reference proteome</keyword>
<comment type="function">
    <text evidence="8">Catalyzes the NADPH-dependent reduction of glutamyl-tRNA(Glu) to glutamate 1-semialdehyde (GSA).</text>
</comment>
<comment type="pathway">
    <text evidence="1 8 9">Porphyrin-containing compound metabolism; protoporphyrin-IX biosynthesis; 5-aminolevulinate from L-glutamyl-tRNA(Glu): step 1/2.</text>
</comment>
<dbReference type="Pfam" id="PF00745">
    <property type="entry name" value="GlutR_dimer"/>
    <property type="match status" value="1"/>
</dbReference>
<evidence type="ECO:0000313" key="13">
    <source>
        <dbReference type="EMBL" id="BDC97875.1"/>
    </source>
</evidence>
<accession>A0ABN6L4M3</accession>
<dbReference type="InterPro" id="IPR036453">
    <property type="entry name" value="GluRdtase_dimer_dom_sf"/>
</dbReference>
<gene>
    <name evidence="8 13" type="primary">hemA</name>
    <name evidence="13" type="ORF">PEPS_01560</name>
</gene>
<evidence type="ECO:0000256" key="1">
    <source>
        <dbReference type="ARBA" id="ARBA00005059"/>
    </source>
</evidence>
<sequence>MVNQIKVTGISHKSAEIDLREIVALNEQGCKTLLFELKEKLGINEALVLSTCNRTEVYYNHSKDLTFEIGRIVGLVKHLPNPCSVAQKFTGITNHHEAVHYLFQISMGLESKVVGDIQISNQVKKAYQWACDENMAGPFLHRLMHTIFYCNKRVSQETAFRDGAASVSYAASEIAENLTTQIVNPKILVLGLGEIGEDVTKNLVDAGFQEIYISNRTESKASKLADELNVKTLPFESAKKFLAEEADVIISSVAMDKPFITADFVRSFPIHGYKHFIDLSVPRSIELEIENISGATLHNIDNITATTNKALDKRIKAIPMVKEIIVECQAEFMNWSKEMVVSPTIKKMKNALEQIRQQELTRYLKNASDEEAKMMEKVTKSMVQRIMKLPVLQLKAACKRDEADQIVDVLNDLFDLEKSQELIKK</sequence>
<comment type="miscellaneous">
    <text evidence="8">During catalysis, the active site Cys acts as a nucleophile attacking the alpha-carbonyl group of tRNA-bound glutamate with the formation of a thioester intermediate between enzyme and glutamate, and the concomitant release of tRNA(Glu). The thioester intermediate is finally reduced by direct hydride transfer from NADPH, to form the product GSA.</text>
</comment>
<dbReference type="HAMAP" id="MF_00087">
    <property type="entry name" value="Glu_tRNA_reductase"/>
    <property type="match status" value="1"/>
</dbReference>
<evidence type="ECO:0000256" key="6">
    <source>
        <dbReference type="ARBA" id="ARBA00023244"/>
    </source>
</evidence>
<comment type="subunit">
    <text evidence="8">Homodimer.</text>
</comment>
<dbReference type="SUPFAM" id="SSF51735">
    <property type="entry name" value="NAD(P)-binding Rossmann-fold domains"/>
    <property type="match status" value="1"/>
</dbReference>
<dbReference type="InterPro" id="IPR000343">
    <property type="entry name" value="4pyrrol_synth_GluRdtase"/>
</dbReference>
<feature type="domain" description="Glutamyl-tRNA reductase N-terminal" evidence="12">
    <location>
        <begin position="9"/>
        <end position="158"/>
    </location>
</feature>
<evidence type="ECO:0000256" key="8">
    <source>
        <dbReference type="HAMAP-Rule" id="MF_00087"/>
    </source>
</evidence>
<dbReference type="InterPro" id="IPR006151">
    <property type="entry name" value="Shikm_DH/Glu-tRNA_Rdtase"/>
</dbReference>
<feature type="binding site" evidence="8">
    <location>
        <position position="122"/>
    </location>
    <ligand>
        <name>substrate</name>
    </ligand>
</feature>
<feature type="binding site" evidence="8">
    <location>
        <begin position="116"/>
        <end position="118"/>
    </location>
    <ligand>
        <name>substrate</name>
    </ligand>
</feature>
<dbReference type="SUPFAM" id="SSF69742">
    <property type="entry name" value="Glutamyl tRNA-reductase catalytic, N-terminal domain"/>
    <property type="match status" value="1"/>
</dbReference>
<name>A0ABN6L4M3_9BACT</name>
<dbReference type="InterPro" id="IPR036343">
    <property type="entry name" value="GluRdtase_N_sf"/>
</dbReference>
<dbReference type="EC" id="1.2.1.70" evidence="3 8"/>
<dbReference type="NCBIfam" id="TIGR01035">
    <property type="entry name" value="hemA"/>
    <property type="match status" value="1"/>
</dbReference>
<dbReference type="RefSeq" id="WP_338397398.1">
    <property type="nucleotide sequence ID" value="NZ_AP025292.1"/>
</dbReference>
<dbReference type="InterPro" id="IPR036291">
    <property type="entry name" value="NAD(P)-bd_dom_sf"/>
</dbReference>
<dbReference type="PIRSF" id="PIRSF000445">
    <property type="entry name" value="4pyrrol_synth_GluRdtase"/>
    <property type="match status" value="1"/>
</dbReference>
<dbReference type="Gene3D" id="3.40.50.720">
    <property type="entry name" value="NAD(P)-binding Rossmann-like Domain"/>
    <property type="match status" value="1"/>
</dbReference>
<feature type="active site" description="Nucleophile" evidence="8">
    <location>
        <position position="52"/>
    </location>
</feature>
<comment type="domain">
    <text evidence="8">Possesses an unusual extended V-shaped dimeric structure with each monomer consisting of three distinct domains arranged along a curved 'spinal' alpha-helix. The N-terminal catalytic domain specifically recognizes the glutamate moiety of the substrate. The second domain is the NADPH-binding domain, and the third C-terminal domain is responsible for dimerization.</text>
</comment>
<evidence type="ECO:0000256" key="9">
    <source>
        <dbReference type="RuleBase" id="RU000584"/>
    </source>
</evidence>
<comment type="similarity">
    <text evidence="2 8 9">Belongs to the glutamyl-tRNA reductase family.</text>
</comment>
<dbReference type="Pfam" id="PF01488">
    <property type="entry name" value="Shikimate_DH"/>
    <property type="match status" value="1"/>
</dbReference>
<evidence type="ECO:0000259" key="11">
    <source>
        <dbReference type="Pfam" id="PF01488"/>
    </source>
</evidence>
<comment type="catalytic activity">
    <reaction evidence="7 8 9">
        <text>(S)-4-amino-5-oxopentanoate + tRNA(Glu) + NADP(+) = L-glutamyl-tRNA(Glu) + NADPH + H(+)</text>
        <dbReference type="Rhea" id="RHEA:12344"/>
        <dbReference type="Rhea" id="RHEA-COMP:9663"/>
        <dbReference type="Rhea" id="RHEA-COMP:9680"/>
        <dbReference type="ChEBI" id="CHEBI:15378"/>
        <dbReference type="ChEBI" id="CHEBI:57501"/>
        <dbReference type="ChEBI" id="CHEBI:57783"/>
        <dbReference type="ChEBI" id="CHEBI:58349"/>
        <dbReference type="ChEBI" id="CHEBI:78442"/>
        <dbReference type="ChEBI" id="CHEBI:78520"/>
        <dbReference type="EC" id="1.2.1.70"/>
    </reaction>
</comment>
<evidence type="ECO:0000313" key="14">
    <source>
        <dbReference type="Proteomes" id="UP001354989"/>
    </source>
</evidence>
<dbReference type="PANTHER" id="PTHR43013:SF1">
    <property type="entry name" value="GLUTAMYL-TRNA REDUCTASE"/>
    <property type="match status" value="1"/>
</dbReference>
<feature type="binding site" evidence="8">
    <location>
        <begin position="191"/>
        <end position="196"/>
    </location>
    <ligand>
        <name>NADP(+)</name>
        <dbReference type="ChEBI" id="CHEBI:58349"/>
    </ligand>
</feature>
<dbReference type="InterPro" id="IPR015895">
    <property type="entry name" value="4pyrrol_synth_GluRdtase_N"/>
</dbReference>
<feature type="binding site" evidence="8">
    <location>
        <position position="111"/>
    </location>
    <ligand>
        <name>substrate</name>
    </ligand>
</feature>
<proteinExistence type="inferred from homology"/>
<evidence type="ECO:0000259" key="12">
    <source>
        <dbReference type="Pfam" id="PF05201"/>
    </source>
</evidence>
<evidence type="ECO:0000256" key="2">
    <source>
        <dbReference type="ARBA" id="ARBA00005916"/>
    </source>
</evidence>
<feature type="domain" description="Quinate/shikimate 5-dehydrogenase/glutamyl-tRNA reductase" evidence="11">
    <location>
        <begin position="173"/>
        <end position="304"/>
    </location>
</feature>
<dbReference type="PANTHER" id="PTHR43013">
    <property type="entry name" value="GLUTAMYL-TRNA REDUCTASE"/>
    <property type="match status" value="1"/>
</dbReference>
<keyword evidence="4 8" id="KW-0521">NADP</keyword>
<evidence type="ECO:0000259" key="10">
    <source>
        <dbReference type="Pfam" id="PF00745"/>
    </source>
</evidence>
<evidence type="ECO:0000256" key="3">
    <source>
        <dbReference type="ARBA" id="ARBA00012970"/>
    </source>
</evidence>
<feature type="domain" description="Tetrapyrrole biosynthesis glutamyl-tRNA reductase dimerisation" evidence="10">
    <location>
        <begin position="321"/>
        <end position="416"/>
    </location>
</feature>
<keyword evidence="6 8" id="KW-0627">Porphyrin biosynthesis</keyword>
<dbReference type="SUPFAM" id="SSF69075">
    <property type="entry name" value="Glutamyl tRNA-reductase dimerization domain"/>
    <property type="match status" value="1"/>
</dbReference>
<keyword evidence="5 8" id="KW-0560">Oxidoreductase</keyword>
<evidence type="ECO:0000256" key="5">
    <source>
        <dbReference type="ARBA" id="ARBA00023002"/>
    </source>
</evidence>
<dbReference type="InterPro" id="IPR015896">
    <property type="entry name" value="4pyrrol_synth_GluRdtase_dimer"/>
</dbReference>
<evidence type="ECO:0000256" key="7">
    <source>
        <dbReference type="ARBA" id="ARBA00047464"/>
    </source>
</evidence>
<reference evidence="13 14" key="1">
    <citation type="submission" date="2021-12" db="EMBL/GenBank/DDBJ databases">
        <title>Genome sequencing of bacteria with rrn-lacking chromosome and rrn-plasmid.</title>
        <authorList>
            <person name="Anda M."/>
            <person name="Iwasaki W."/>
        </authorList>
    </citation>
    <scope>NUCLEOTIDE SEQUENCE [LARGE SCALE GENOMIC DNA]</scope>
    <source>
        <strain evidence="13 14">NBRC 101262</strain>
    </source>
</reference>
<dbReference type="Proteomes" id="UP001354989">
    <property type="component" value="Chromosome"/>
</dbReference>
<feature type="binding site" evidence="8">
    <location>
        <begin position="51"/>
        <end position="54"/>
    </location>
    <ligand>
        <name>substrate</name>
    </ligand>
</feature>
<dbReference type="Gene3D" id="3.30.460.30">
    <property type="entry name" value="Glutamyl-tRNA reductase, N-terminal domain"/>
    <property type="match status" value="1"/>
</dbReference>
<comment type="caution">
    <text evidence="8">Lacks conserved residue(s) required for the propagation of feature annotation.</text>
</comment>
<organism evidence="13 14">
    <name type="scientific">Persicobacter psychrovividus</name>
    <dbReference type="NCBI Taxonomy" id="387638"/>
    <lineage>
        <taxon>Bacteria</taxon>
        <taxon>Pseudomonadati</taxon>
        <taxon>Bacteroidota</taxon>
        <taxon>Cytophagia</taxon>
        <taxon>Cytophagales</taxon>
        <taxon>Persicobacteraceae</taxon>
        <taxon>Persicobacter</taxon>
    </lineage>
</organism>
<evidence type="ECO:0000256" key="4">
    <source>
        <dbReference type="ARBA" id="ARBA00022857"/>
    </source>
</evidence>
<dbReference type="EMBL" id="AP025292">
    <property type="protein sequence ID" value="BDC97875.1"/>
    <property type="molecule type" value="Genomic_DNA"/>
</dbReference>
<dbReference type="Pfam" id="PF05201">
    <property type="entry name" value="GlutR_N"/>
    <property type="match status" value="1"/>
</dbReference>